<dbReference type="PROSITE" id="PS51186">
    <property type="entry name" value="GNAT"/>
    <property type="match status" value="1"/>
</dbReference>
<keyword evidence="1 4" id="KW-0808">Transferase</keyword>
<dbReference type="EMBL" id="QXGM01000001">
    <property type="protein sequence ID" value="RSX55630.1"/>
    <property type="molecule type" value="Genomic_DNA"/>
</dbReference>
<sequence>MLIRHATMDDLDALATMETACFPPLEAADTEVLAGRIECYPDHFWLMINTDDDDIDATFPAQVEEGTLMSFINGPATNQTDLTDEMFTDPNVHEEEGEWQFLLGVDTAPIYQNHGCAAYLLRRVILDSAISGRKGLVLTCRERLKSYYEQFGFFDEGLSTSCHGNGAWYQMRLVLPRRELDEYCQHLVDEHAEAFEATRESLAQAIGETTSYIDDEDRF</sequence>
<dbReference type="AlphaFoldDB" id="A0A430FRY9"/>
<dbReference type="Proteomes" id="UP000287609">
    <property type="component" value="Unassembled WGS sequence"/>
</dbReference>
<proteinExistence type="predicted"/>
<evidence type="ECO:0000256" key="2">
    <source>
        <dbReference type="ARBA" id="ARBA00023315"/>
    </source>
</evidence>
<dbReference type="SUPFAM" id="SSF55729">
    <property type="entry name" value="Acyl-CoA N-acyltransferases (Nat)"/>
    <property type="match status" value="1"/>
</dbReference>
<dbReference type="PANTHER" id="PTHR10908:SF0">
    <property type="entry name" value="SEROTONIN N-ACETYLTRANSFERASE"/>
    <property type="match status" value="1"/>
</dbReference>
<evidence type="ECO:0000259" key="3">
    <source>
        <dbReference type="PROSITE" id="PS51186"/>
    </source>
</evidence>
<dbReference type="Gene3D" id="3.40.630.30">
    <property type="match status" value="1"/>
</dbReference>
<name>A0A430FRY9_9BIFI</name>
<comment type="caution">
    <text evidence="4">The sequence shown here is derived from an EMBL/GenBank/DDBJ whole genome shotgun (WGS) entry which is preliminary data.</text>
</comment>
<dbReference type="OrthoDB" id="9800962at2"/>
<organism evidence="4 5">
    <name type="scientific">Bifidobacterium dolichotidis</name>
    <dbReference type="NCBI Taxonomy" id="2306976"/>
    <lineage>
        <taxon>Bacteria</taxon>
        <taxon>Bacillati</taxon>
        <taxon>Actinomycetota</taxon>
        <taxon>Actinomycetes</taxon>
        <taxon>Bifidobacteriales</taxon>
        <taxon>Bifidobacteriaceae</taxon>
        <taxon>Bifidobacterium</taxon>
    </lineage>
</organism>
<keyword evidence="2" id="KW-0012">Acyltransferase</keyword>
<evidence type="ECO:0000256" key="1">
    <source>
        <dbReference type="ARBA" id="ARBA00022679"/>
    </source>
</evidence>
<evidence type="ECO:0000313" key="5">
    <source>
        <dbReference type="Proteomes" id="UP000287609"/>
    </source>
</evidence>
<keyword evidence="5" id="KW-1185">Reference proteome</keyword>
<reference evidence="4 5" key="1">
    <citation type="submission" date="2018-09" db="EMBL/GenBank/DDBJ databases">
        <title>Characterization of the phylogenetic diversity of five novel species belonging to the genus Bifidobacterium.</title>
        <authorList>
            <person name="Lugli G.A."/>
            <person name="Duranti S."/>
            <person name="Milani C."/>
        </authorList>
    </citation>
    <scope>NUCLEOTIDE SEQUENCE [LARGE SCALE GENOMIC DNA]</scope>
    <source>
        <strain evidence="4 5">2036B</strain>
    </source>
</reference>
<accession>A0A430FRY9</accession>
<dbReference type="PANTHER" id="PTHR10908">
    <property type="entry name" value="SEROTONIN N-ACETYLTRANSFERASE"/>
    <property type="match status" value="1"/>
</dbReference>
<dbReference type="InterPro" id="IPR051635">
    <property type="entry name" value="SNAT-like"/>
</dbReference>
<dbReference type="GO" id="GO:0008080">
    <property type="term" value="F:N-acetyltransferase activity"/>
    <property type="evidence" value="ECO:0007669"/>
    <property type="project" value="UniProtKB-ARBA"/>
</dbReference>
<gene>
    <name evidence="4" type="ORF">D2E26_0193</name>
</gene>
<feature type="domain" description="N-acetyltransferase" evidence="3">
    <location>
        <begin position="1"/>
        <end position="176"/>
    </location>
</feature>
<dbReference type="InterPro" id="IPR016181">
    <property type="entry name" value="Acyl_CoA_acyltransferase"/>
</dbReference>
<protein>
    <submittedName>
        <fullName evidence="4">GCN5 family acetyltransferase</fullName>
    </submittedName>
</protein>
<evidence type="ECO:0000313" key="4">
    <source>
        <dbReference type="EMBL" id="RSX55630.1"/>
    </source>
</evidence>
<dbReference type="InterPro" id="IPR000182">
    <property type="entry name" value="GNAT_dom"/>
</dbReference>